<dbReference type="PROSITE" id="PS51257">
    <property type="entry name" value="PROKAR_LIPOPROTEIN"/>
    <property type="match status" value="1"/>
</dbReference>
<organism evidence="3 4">
    <name type="scientific">Aquipseudomonas alcaligenes (strain ATCC 14909 / DSM 50342 / CCUG 1425 / JCM 20561 / NBRC 14159 / NCIMB 9945 / NCTC 10367 / 1577)</name>
    <name type="common">Pseudomonas alcaligenes</name>
    <dbReference type="NCBI Taxonomy" id="1215092"/>
    <lineage>
        <taxon>Bacteria</taxon>
        <taxon>Pseudomonadati</taxon>
        <taxon>Pseudomonadota</taxon>
        <taxon>Gammaproteobacteria</taxon>
        <taxon>Pseudomonadales</taxon>
        <taxon>Pseudomonadaceae</taxon>
        <taxon>Aquipseudomonas</taxon>
    </lineage>
</organism>
<comment type="caution">
    <text evidence="3">The sequence shown here is derived from an EMBL/GenBank/DDBJ whole genome shotgun (WGS) entry which is preliminary data.</text>
</comment>
<feature type="signal peptide" evidence="1">
    <location>
        <begin position="1"/>
        <end position="19"/>
    </location>
</feature>
<gene>
    <name evidence="3" type="ORF">PA6_004_00210</name>
</gene>
<dbReference type="STRING" id="43263.A0T30_08770"/>
<reference evidence="3" key="1">
    <citation type="submission" date="2024-09" db="EMBL/GenBank/DDBJ databases">
        <title>Whole genome shotgun sequence of Pseudomonas alcaligenes NBRC 14159.</title>
        <authorList>
            <person name="Yoshida I."/>
            <person name="Hosoyama A."/>
            <person name="Tsuchikane K."/>
            <person name="Noguchi M."/>
            <person name="Hirakata S."/>
            <person name="Ando Y."/>
            <person name="Ohji S."/>
            <person name="Yamazoe A."/>
            <person name="Yamazaki S."/>
            <person name="Fujita N."/>
        </authorList>
    </citation>
    <scope>NUCLEOTIDE SEQUENCE</scope>
    <source>
        <strain evidence="3">NBRC 14159</strain>
    </source>
</reference>
<dbReference type="Pfam" id="PF07007">
    <property type="entry name" value="LprI"/>
    <property type="match status" value="1"/>
</dbReference>
<feature type="chain" id="PRO_5004639941" description="Lysozyme inhibitor LprI-like N-terminal domain-containing protein" evidence="1">
    <location>
        <begin position="20"/>
        <end position="125"/>
    </location>
</feature>
<evidence type="ECO:0000256" key="1">
    <source>
        <dbReference type="SAM" id="SignalP"/>
    </source>
</evidence>
<keyword evidence="1" id="KW-0732">Signal</keyword>
<dbReference type="EMBL" id="BATI01000004">
    <property type="protein sequence ID" value="GAD61068.1"/>
    <property type="molecule type" value="Genomic_DNA"/>
</dbReference>
<protein>
    <recommendedName>
        <fullName evidence="2">Lysozyme inhibitor LprI-like N-terminal domain-containing protein</fullName>
    </recommendedName>
</protein>
<evidence type="ECO:0000313" key="3">
    <source>
        <dbReference type="EMBL" id="GAD61068.1"/>
    </source>
</evidence>
<dbReference type="InterPro" id="IPR009739">
    <property type="entry name" value="LprI-like_N"/>
</dbReference>
<proteinExistence type="predicted"/>
<name>U3B2C2_AQUA1</name>
<sequence>MVRSIWMSLVLLLSTFAFAEEDPCSLGSAMATSACQGPKWKAAEQELQASYDLQVAHVKEQSPHLLPDLVQAQRTWIRFREQYCSVYARDRVEGSSWTGFWEAECMADEARRRTQSIKHMLEVGY</sequence>
<dbReference type="Proteomes" id="UP000016560">
    <property type="component" value="Unassembled WGS sequence"/>
</dbReference>
<accession>U3B2C2</accession>
<feature type="domain" description="Lysozyme inhibitor LprI-like N-terminal" evidence="2">
    <location>
        <begin position="30"/>
        <end position="115"/>
    </location>
</feature>
<dbReference type="AlphaFoldDB" id="U3B2C2"/>
<evidence type="ECO:0000313" key="4">
    <source>
        <dbReference type="Proteomes" id="UP000016560"/>
    </source>
</evidence>
<dbReference type="eggNOG" id="ENOG502ZUVV">
    <property type="taxonomic scope" value="Bacteria"/>
</dbReference>
<evidence type="ECO:0000259" key="2">
    <source>
        <dbReference type="Pfam" id="PF07007"/>
    </source>
</evidence>
<dbReference type="Gene3D" id="1.20.1270.180">
    <property type="match status" value="1"/>
</dbReference>
<keyword evidence="4" id="KW-1185">Reference proteome</keyword>